<dbReference type="SUPFAM" id="SSF52540">
    <property type="entry name" value="P-loop containing nucleoside triphosphate hydrolases"/>
    <property type="match status" value="1"/>
</dbReference>
<protein>
    <submittedName>
        <fullName evidence="5">Adenylate kinase</fullName>
    </submittedName>
</protein>
<dbReference type="Pfam" id="PF13023">
    <property type="entry name" value="HD_3"/>
    <property type="match status" value="1"/>
</dbReference>
<evidence type="ECO:0000256" key="2">
    <source>
        <dbReference type="ARBA" id="ARBA00022741"/>
    </source>
</evidence>
<dbReference type="PANTHER" id="PTHR23359">
    <property type="entry name" value="NUCLEOTIDE KINASE"/>
    <property type="match status" value="1"/>
</dbReference>
<reference evidence="5" key="1">
    <citation type="journal article" date="2021" name="Nat. Commun.">
        <title>Genetic determinants of endophytism in the Arabidopsis root mycobiome.</title>
        <authorList>
            <person name="Mesny F."/>
            <person name="Miyauchi S."/>
            <person name="Thiergart T."/>
            <person name="Pickel B."/>
            <person name="Atanasova L."/>
            <person name="Karlsson M."/>
            <person name="Huettel B."/>
            <person name="Barry K.W."/>
            <person name="Haridas S."/>
            <person name="Chen C."/>
            <person name="Bauer D."/>
            <person name="Andreopoulos W."/>
            <person name="Pangilinan J."/>
            <person name="LaButti K."/>
            <person name="Riley R."/>
            <person name="Lipzen A."/>
            <person name="Clum A."/>
            <person name="Drula E."/>
            <person name="Henrissat B."/>
            <person name="Kohler A."/>
            <person name="Grigoriev I.V."/>
            <person name="Martin F.M."/>
            <person name="Hacquard S."/>
        </authorList>
    </citation>
    <scope>NUCLEOTIDE SEQUENCE</scope>
    <source>
        <strain evidence="5">MPI-CAGE-AT-0021</strain>
    </source>
</reference>
<dbReference type="SUPFAM" id="SSF109604">
    <property type="entry name" value="HD-domain/PDEase-like"/>
    <property type="match status" value="1"/>
</dbReference>
<gene>
    <name evidence="5" type="ORF">B0J13DRAFT_106426</name>
</gene>
<keyword evidence="6" id="KW-1185">Reference proteome</keyword>
<keyword evidence="3 5" id="KW-0418">Kinase</keyword>
<dbReference type="InterPro" id="IPR027417">
    <property type="entry name" value="P-loop_NTPase"/>
</dbReference>
<keyword evidence="1" id="KW-0808">Transferase</keyword>
<keyword evidence="2" id="KW-0547">Nucleotide-binding</keyword>
<dbReference type="OrthoDB" id="442176at2759"/>
<feature type="domain" description="HD" evidence="4">
    <location>
        <begin position="14"/>
        <end position="145"/>
    </location>
</feature>
<dbReference type="GO" id="GO:0005524">
    <property type="term" value="F:ATP binding"/>
    <property type="evidence" value="ECO:0007669"/>
    <property type="project" value="InterPro"/>
</dbReference>
<proteinExistence type="predicted"/>
<evidence type="ECO:0000313" key="5">
    <source>
        <dbReference type="EMBL" id="KAH7131550.1"/>
    </source>
</evidence>
<accession>A0A9P9E415</accession>
<dbReference type="GO" id="GO:0006139">
    <property type="term" value="P:nucleobase-containing compound metabolic process"/>
    <property type="evidence" value="ECO:0007669"/>
    <property type="project" value="InterPro"/>
</dbReference>
<dbReference type="Gene3D" id="1.10.3210.10">
    <property type="entry name" value="Hypothetical protein af1432"/>
    <property type="match status" value="1"/>
</dbReference>
<dbReference type="GO" id="GO:0019205">
    <property type="term" value="F:nucleobase-containing compound kinase activity"/>
    <property type="evidence" value="ECO:0007669"/>
    <property type="project" value="InterPro"/>
</dbReference>
<dbReference type="InterPro" id="IPR000850">
    <property type="entry name" value="Adenylat/UMP-CMP_kin"/>
</dbReference>
<evidence type="ECO:0000256" key="3">
    <source>
        <dbReference type="ARBA" id="ARBA00022777"/>
    </source>
</evidence>
<dbReference type="Proteomes" id="UP000717696">
    <property type="component" value="Unassembled WGS sequence"/>
</dbReference>
<organism evidence="5 6">
    <name type="scientific">Dactylonectria estremocensis</name>
    <dbReference type="NCBI Taxonomy" id="1079267"/>
    <lineage>
        <taxon>Eukaryota</taxon>
        <taxon>Fungi</taxon>
        <taxon>Dikarya</taxon>
        <taxon>Ascomycota</taxon>
        <taxon>Pezizomycotina</taxon>
        <taxon>Sordariomycetes</taxon>
        <taxon>Hypocreomycetidae</taxon>
        <taxon>Hypocreales</taxon>
        <taxon>Nectriaceae</taxon>
        <taxon>Dactylonectria</taxon>
    </lineage>
</organism>
<dbReference type="AlphaFoldDB" id="A0A9P9E415"/>
<sequence length="377" mass="42219">MDRLTSPLPFLEAIESLKAVKNSRWALHSSPESERLYDKMYQMALVCLAHPDLSGEDEVNAVIMCMVHDVGHVASGEVTLVDDKKYSQIGLKHLASLLKESSPTLADRLPGALLEYKNRDTHVAKLVRQIEMFETLHQAVVRRQTGLGIPDGVDLDPMRGEITDSWLAKQANNICLEDWNPLDETSTTKTPIIFVIGGSEIGDQTQFRHIAEDFGIGYISMDKLLREEQSRPGSIFGRFIEEVTDNLANFPPSLAITLLKSKVKETESTGKGVLIRGFPQSVGQVVAFEREISNAYLTIYLEHPVETRMGRARIGGELSQQEGDNTREEETLRVFESASRALLDHLSTKFLQRVDATGSHDEVYAKVRGIVRTMRQR</sequence>
<dbReference type="Pfam" id="PF00406">
    <property type="entry name" value="ADK"/>
    <property type="match status" value="1"/>
</dbReference>
<dbReference type="InterPro" id="IPR006674">
    <property type="entry name" value="HD_domain"/>
</dbReference>
<dbReference type="EMBL" id="JAGMUU010000019">
    <property type="protein sequence ID" value="KAH7131550.1"/>
    <property type="molecule type" value="Genomic_DNA"/>
</dbReference>
<evidence type="ECO:0000256" key="1">
    <source>
        <dbReference type="ARBA" id="ARBA00022679"/>
    </source>
</evidence>
<name>A0A9P9E415_9HYPO</name>
<dbReference type="Gene3D" id="3.40.50.300">
    <property type="entry name" value="P-loop containing nucleotide triphosphate hydrolases"/>
    <property type="match status" value="1"/>
</dbReference>
<evidence type="ECO:0000313" key="6">
    <source>
        <dbReference type="Proteomes" id="UP000717696"/>
    </source>
</evidence>
<evidence type="ECO:0000259" key="4">
    <source>
        <dbReference type="Pfam" id="PF13023"/>
    </source>
</evidence>
<comment type="caution">
    <text evidence="5">The sequence shown here is derived from an EMBL/GenBank/DDBJ whole genome shotgun (WGS) entry which is preliminary data.</text>
</comment>